<sequence>MNLITSFMGGDWIAIGAALLTLGSLAVAFLTKKSSDAKVAQANQKVAEAQTVAAQAQTQTAETRDVEAQANVSAAQAGAQAVKERTNVEADTAAKSDSAVRDELRDWVRPVDASAGAAPGSSADANR</sequence>
<dbReference type="EMBL" id="CADIKC010000003">
    <property type="protein sequence ID" value="CAB3688904.1"/>
    <property type="molecule type" value="Genomic_DNA"/>
</dbReference>
<dbReference type="RefSeq" id="WP_175051132.1">
    <property type="nucleotide sequence ID" value="NZ_CADIKC010000003.1"/>
</dbReference>
<reference evidence="3 4" key="1">
    <citation type="submission" date="2020-04" db="EMBL/GenBank/DDBJ databases">
        <authorList>
            <person name="De Canck E."/>
        </authorList>
    </citation>
    <scope>NUCLEOTIDE SEQUENCE [LARGE SCALE GENOMIC DNA]</scope>
    <source>
        <strain evidence="3 4">LMG 24238</strain>
    </source>
</reference>
<proteinExistence type="predicted"/>
<name>A0A6J5B3J6_9BURK</name>
<evidence type="ECO:0000313" key="4">
    <source>
        <dbReference type="Proteomes" id="UP000494255"/>
    </source>
</evidence>
<protein>
    <submittedName>
        <fullName evidence="3">Uncharacterized protein</fullName>
    </submittedName>
</protein>
<accession>A0A6J5B3J6</accession>
<dbReference type="AlphaFoldDB" id="A0A6J5B3J6"/>
<keyword evidence="2" id="KW-1133">Transmembrane helix</keyword>
<feature type="region of interest" description="Disordered" evidence="1">
    <location>
        <begin position="77"/>
        <end position="102"/>
    </location>
</feature>
<evidence type="ECO:0000313" key="3">
    <source>
        <dbReference type="EMBL" id="CAB3688904.1"/>
    </source>
</evidence>
<dbReference type="GeneID" id="97041638"/>
<dbReference type="Proteomes" id="UP000494255">
    <property type="component" value="Unassembled WGS sequence"/>
</dbReference>
<organism evidence="3 4">
    <name type="scientific">Paraburkholderia sediminicola</name>
    <dbReference type="NCBI Taxonomy" id="458836"/>
    <lineage>
        <taxon>Bacteria</taxon>
        <taxon>Pseudomonadati</taxon>
        <taxon>Pseudomonadota</taxon>
        <taxon>Betaproteobacteria</taxon>
        <taxon>Burkholderiales</taxon>
        <taxon>Burkholderiaceae</taxon>
        <taxon>Paraburkholderia</taxon>
    </lineage>
</organism>
<gene>
    <name evidence="3" type="ORF">LMG24238_03009</name>
</gene>
<evidence type="ECO:0000256" key="1">
    <source>
        <dbReference type="SAM" id="MobiDB-lite"/>
    </source>
</evidence>
<keyword evidence="2" id="KW-0472">Membrane</keyword>
<keyword evidence="2" id="KW-0812">Transmembrane</keyword>
<keyword evidence="4" id="KW-1185">Reference proteome</keyword>
<evidence type="ECO:0000256" key="2">
    <source>
        <dbReference type="SAM" id="Phobius"/>
    </source>
</evidence>
<feature type="transmembrane region" description="Helical" evidence="2">
    <location>
        <begin position="12"/>
        <end position="31"/>
    </location>
</feature>
<feature type="compositionally biased region" description="Basic and acidic residues" evidence="1">
    <location>
        <begin position="82"/>
        <end position="102"/>
    </location>
</feature>